<dbReference type="SMART" id="SM00288">
    <property type="entry name" value="VHS"/>
    <property type="match status" value="1"/>
</dbReference>
<dbReference type="Pfam" id="PF03127">
    <property type="entry name" value="GAT"/>
    <property type="match status" value="1"/>
</dbReference>
<dbReference type="Proteomes" id="UP001431209">
    <property type="component" value="Unassembled WGS sequence"/>
</dbReference>
<dbReference type="GO" id="GO:0016020">
    <property type="term" value="C:membrane"/>
    <property type="evidence" value="ECO:0007669"/>
    <property type="project" value="TreeGrafter"/>
</dbReference>
<comment type="caution">
    <text evidence="5">The sequence shown here is derived from an EMBL/GenBank/DDBJ whole genome shotgun (WGS) entry which is preliminary data.</text>
</comment>
<dbReference type="AlphaFoldDB" id="A0AAW2YJN8"/>
<feature type="region of interest" description="Disordered" evidence="3">
    <location>
        <begin position="110"/>
        <end position="137"/>
    </location>
</feature>
<dbReference type="InterPro" id="IPR038425">
    <property type="entry name" value="GAT_sf"/>
</dbReference>
<dbReference type="GO" id="GO:0005768">
    <property type="term" value="C:endosome"/>
    <property type="evidence" value="ECO:0007669"/>
    <property type="project" value="TreeGrafter"/>
</dbReference>
<dbReference type="InterPro" id="IPR002014">
    <property type="entry name" value="VHS_dom"/>
</dbReference>
<accession>A0AAW2YJN8</accession>
<dbReference type="InterPro" id="IPR008942">
    <property type="entry name" value="ENTH_VHS"/>
</dbReference>
<dbReference type="InterPro" id="IPR004152">
    <property type="entry name" value="GAT_dom"/>
</dbReference>
<feature type="region of interest" description="Disordered" evidence="3">
    <location>
        <begin position="295"/>
        <end position="346"/>
    </location>
</feature>
<feature type="region of interest" description="Disordered" evidence="3">
    <location>
        <begin position="223"/>
        <end position="242"/>
    </location>
</feature>
<feature type="compositionally biased region" description="Polar residues" evidence="3">
    <location>
        <begin position="323"/>
        <end position="346"/>
    </location>
</feature>
<dbReference type="GO" id="GO:0035091">
    <property type="term" value="F:phosphatidylinositol binding"/>
    <property type="evidence" value="ECO:0007669"/>
    <property type="project" value="InterPro"/>
</dbReference>
<dbReference type="Gene3D" id="1.25.40.90">
    <property type="match status" value="1"/>
</dbReference>
<name>A0AAW2YJN8_9EUKA</name>
<dbReference type="GO" id="GO:0015031">
    <property type="term" value="P:protein transport"/>
    <property type="evidence" value="ECO:0007669"/>
    <property type="project" value="UniProtKB-KW"/>
</dbReference>
<dbReference type="GO" id="GO:0030276">
    <property type="term" value="F:clathrin binding"/>
    <property type="evidence" value="ECO:0007669"/>
    <property type="project" value="TreeGrafter"/>
</dbReference>
<dbReference type="SUPFAM" id="SSF48464">
    <property type="entry name" value="ENTH/VHS domain"/>
    <property type="match status" value="1"/>
</dbReference>
<gene>
    <name evidence="5" type="ORF">AKO1_005887</name>
</gene>
<proteinExistence type="predicted"/>
<dbReference type="Gene3D" id="1.20.58.160">
    <property type="match status" value="1"/>
</dbReference>
<evidence type="ECO:0000256" key="2">
    <source>
        <dbReference type="ARBA" id="ARBA00022927"/>
    </source>
</evidence>
<dbReference type="EMBL" id="JAOPGA020000155">
    <property type="protein sequence ID" value="KAL0477234.1"/>
    <property type="molecule type" value="Genomic_DNA"/>
</dbReference>
<evidence type="ECO:0000259" key="4">
    <source>
        <dbReference type="PROSITE" id="PS50179"/>
    </source>
</evidence>
<dbReference type="PANTHER" id="PTHR13856">
    <property type="entry name" value="VHS DOMAIN CONTAINING PROTEIN FAMILY"/>
    <property type="match status" value="1"/>
</dbReference>
<keyword evidence="2" id="KW-0653">Protein transport</keyword>
<dbReference type="CDD" id="cd03561">
    <property type="entry name" value="VHS"/>
    <property type="match status" value="1"/>
</dbReference>
<feature type="compositionally biased region" description="Low complexity" evidence="3">
    <location>
        <begin position="223"/>
        <end position="239"/>
    </location>
</feature>
<organism evidence="5 6">
    <name type="scientific">Acrasis kona</name>
    <dbReference type="NCBI Taxonomy" id="1008807"/>
    <lineage>
        <taxon>Eukaryota</taxon>
        <taxon>Discoba</taxon>
        <taxon>Heterolobosea</taxon>
        <taxon>Tetramitia</taxon>
        <taxon>Eutetramitia</taxon>
        <taxon>Acrasidae</taxon>
        <taxon>Acrasis</taxon>
    </lineage>
</organism>
<evidence type="ECO:0000313" key="6">
    <source>
        <dbReference type="Proteomes" id="UP001431209"/>
    </source>
</evidence>
<keyword evidence="1" id="KW-0813">Transport</keyword>
<dbReference type="GO" id="GO:0007165">
    <property type="term" value="P:signal transduction"/>
    <property type="evidence" value="ECO:0007669"/>
    <property type="project" value="TreeGrafter"/>
</dbReference>
<evidence type="ECO:0000256" key="1">
    <source>
        <dbReference type="ARBA" id="ARBA00022448"/>
    </source>
</evidence>
<reference evidence="5 6" key="1">
    <citation type="submission" date="2024-03" db="EMBL/GenBank/DDBJ databases">
        <title>The Acrasis kona genome and developmental transcriptomes reveal deep origins of eukaryotic multicellular pathways.</title>
        <authorList>
            <person name="Sheikh S."/>
            <person name="Fu C.-J."/>
            <person name="Brown M.W."/>
            <person name="Baldauf S.L."/>
        </authorList>
    </citation>
    <scope>NUCLEOTIDE SEQUENCE [LARGE SCALE GENOMIC DNA]</scope>
    <source>
        <strain evidence="5 6">ATCC MYA-3509</strain>
    </source>
</reference>
<dbReference type="PANTHER" id="PTHR13856:SF137">
    <property type="entry name" value="GH05942P"/>
    <property type="match status" value="1"/>
</dbReference>
<protein>
    <submittedName>
        <fullName evidence="5">Stam-1</fullName>
    </submittedName>
</protein>
<keyword evidence="6" id="KW-1185">Reference proteome</keyword>
<dbReference type="PROSITE" id="PS50179">
    <property type="entry name" value="VHS"/>
    <property type="match status" value="1"/>
</dbReference>
<evidence type="ECO:0000313" key="5">
    <source>
        <dbReference type="EMBL" id="KAL0477234.1"/>
    </source>
</evidence>
<sequence length="346" mass="38772">MSDLTALINKVTTPGPMEDWDTILQICDVLSHRPDDTSKIVMDGIYSKLVTPNVAVQLLAVTLLDACIKNTTPLFFRLASNPNNINVVESLTRSSNVELREKAQTLLNELQSSGLPPSAPTTSSEEPLVRPQRSKEEKRQKIEKDLVVVNDSCRELISRVDADIKDEATTQLVHNCDEMHRRLVALIEKVPEEDLLLKLIECNEELCSAIDYYDEYRKSGSKNRSLLKLSSKPTSSAPAQPDAFMDFFTGTPVQQPSYVPSSQPVSLDALLNQPQRHPLYSDSITSELQRIERRPLDNGLQQVSSPGFEALARRHNQPKPVPAQTSPNPFDIEFNTQKPNEQDPFQ</sequence>
<dbReference type="GO" id="GO:0043130">
    <property type="term" value="F:ubiquitin binding"/>
    <property type="evidence" value="ECO:0007669"/>
    <property type="project" value="InterPro"/>
</dbReference>
<dbReference type="SUPFAM" id="SSF89009">
    <property type="entry name" value="GAT-like domain"/>
    <property type="match status" value="1"/>
</dbReference>
<evidence type="ECO:0000256" key="3">
    <source>
        <dbReference type="SAM" id="MobiDB-lite"/>
    </source>
</evidence>
<feature type="domain" description="VHS" evidence="4">
    <location>
        <begin position="18"/>
        <end position="109"/>
    </location>
</feature>
<dbReference type="Pfam" id="PF00790">
    <property type="entry name" value="VHS"/>
    <property type="match status" value="1"/>
</dbReference>